<evidence type="ECO:0000313" key="2">
    <source>
        <dbReference type="Proteomes" id="UP000322644"/>
    </source>
</evidence>
<accession>A0A5C2HJE3</accession>
<gene>
    <name evidence="1" type="ORF">APORC_1255</name>
</gene>
<proteinExistence type="predicted"/>
<reference evidence="1 2" key="2">
    <citation type="submission" date="2019-09" db="EMBL/GenBank/DDBJ databases">
        <title>Taxonomic note: a critical rebuttal of the proposed division of the genus Arcobacter into six genera, emended descriptions of Arcobacter anaerophilus and the genus Arcobacter, and an assessment of genus-level boundaries for Epsilonproteobacteria using in silico genomic comparator tools.</title>
        <authorList>
            <person name="On S.L.W."/>
            <person name="Miller W.G."/>
            <person name="Biggs P."/>
            <person name="Cornelius A."/>
            <person name="Vandamme P."/>
        </authorList>
    </citation>
    <scope>NUCLEOTIDE SEQUENCE [LARGE SCALE GENOMIC DNA]</scope>
    <source>
        <strain evidence="1 2">CCUG 56899</strain>
    </source>
</reference>
<dbReference type="EMBL" id="CP036246">
    <property type="protein sequence ID" value="QEP40850.1"/>
    <property type="molecule type" value="Genomic_DNA"/>
</dbReference>
<evidence type="ECO:0000313" key="1">
    <source>
        <dbReference type="EMBL" id="QEP40850.1"/>
    </source>
</evidence>
<name>A0A5C2HJE3_9BACT</name>
<dbReference type="Proteomes" id="UP000322644">
    <property type="component" value="Chromosome"/>
</dbReference>
<organism evidence="1 2">
    <name type="scientific">Arcobacter porcinus</name>
    <dbReference type="NCBI Taxonomy" id="1935204"/>
    <lineage>
        <taxon>Bacteria</taxon>
        <taxon>Pseudomonadati</taxon>
        <taxon>Campylobacterota</taxon>
        <taxon>Epsilonproteobacteria</taxon>
        <taxon>Campylobacterales</taxon>
        <taxon>Arcobacteraceae</taxon>
        <taxon>Arcobacter</taxon>
    </lineage>
</organism>
<dbReference type="AlphaFoldDB" id="A0A5C2HJE3"/>
<reference evidence="1 2" key="1">
    <citation type="submission" date="2019-09" db="EMBL/GenBank/DDBJ databases">
        <title>Complete genome sequencing of four Arcobacter species reveals a diverse suite of mobile elements.</title>
        <authorList>
            <person name="Miller W.G."/>
            <person name="Yee E."/>
            <person name="Bono J.L."/>
        </authorList>
    </citation>
    <scope>NUCLEOTIDE SEQUENCE [LARGE SCALE GENOMIC DNA]</scope>
    <source>
        <strain evidence="1 2">CCUG 56899</strain>
    </source>
</reference>
<dbReference type="KEGG" id="apoc:APORC_1255"/>
<protein>
    <submittedName>
        <fullName evidence="1">Uncharacterized protein</fullName>
    </submittedName>
</protein>
<sequence>MLGKSNFLMVKYIVVIANKLLKMLKIQTLEYYNKDKGTISLCTYSDDGFYIAIFI</sequence>